<dbReference type="Proteomes" id="UP000626109">
    <property type="component" value="Unassembled WGS sequence"/>
</dbReference>
<keyword evidence="3" id="KW-0547">Nucleotide-binding</keyword>
<keyword evidence="2" id="KW-0808">Transferase</keyword>
<dbReference type="Pfam" id="PF00069">
    <property type="entry name" value="Pkinase"/>
    <property type="match status" value="1"/>
</dbReference>
<comment type="caution">
    <text evidence="8">The sequence shown here is derived from an EMBL/GenBank/DDBJ whole genome shotgun (WGS) entry which is preliminary data.</text>
</comment>
<keyword evidence="4" id="KW-0418">Kinase</keyword>
<evidence type="ECO:0000259" key="7">
    <source>
        <dbReference type="PROSITE" id="PS50020"/>
    </source>
</evidence>
<dbReference type="InterPro" id="IPR008271">
    <property type="entry name" value="Ser/Thr_kinase_AS"/>
</dbReference>
<evidence type="ECO:0008006" key="10">
    <source>
        <dbReference type="Google" id="ProtNLM"/>
    </source>
</evidence>
<dbReference type="InterPro" id="IPR000719">
    <property type="entry name" value="Prot_kinase_dom"/>
</dbReference>
<dbReference type="PROSITE" id="PS50011">
    <property type="entry name" value="PROTEIN_KINASE_DOM"/>
    <property type="match status" value="1"/>
</dbReference>
<dbReference type="PANTHER" id="PTHR11584:SF369">
    <property type="entry name" value="MITOGEN-ACTIVATED PROTEIN KINASE KINASE KINASE 19-RELATED"/>
    <property type="match status" value="1"/>
</dbReference>
<feature type="domain" description="WW" evidence="7">
    <location>
        <begin position="137"/>
        <end position="172"/>
    </location>
</feature>
<dbReference type="InterPro" id="IPR011009">
    <property type="entry name" value="Kinase-like_dom_sf"/>
</dbReference>
<organism evidence="8 9">
    <name type="scientific">Polarella glacialis</name>
    <name type="common">Dinoflagellate</name>
    <dbReference type="NCBI Taxonomy" id="89957"/>
    <lineage>
        <taxon>Eukaryota</taxon>
        <taxon>Sar</taxon>
        <taxon>Alveolata</taxon>
        <taxon>Dinophyceae</taxon>
        <taxon>Suessiales</taxon>
        <taxon>Suessiaceae</taxon>
        <taxon>Polarella</taxon>
    </lineage>
</organism>
<name>A0A813LHF0_POLGL</name>
<dbReference type="SUPFAM" id="SSF56112">
    <property type="entry name" value="Protein kinase-like (PK-like)"/>
    <property type="match status" value="1"/>
</dbReference>
<keyword evidence="5" id="KW-0067">ATP-binding</keyword>
<dbReference type="AlphaFoldDB" id="A0A813LHF0"/>
<dbReference type="InterPro" id="IPR036020">
    <property type="entry name" value="WW_dom_sf"/>
</dbReference>
<dbReference type="Gene3D" id="1.10.510.10">
    <property type="entry name" value="Transferase(Phosphotransferase) domain 1"/>
    <property type="match status" value="1"/>
</dbReference>
<dbReference type="SMART" id="SM00456">
    <property type="entry name" value="WW"/>
    <property type="match status" value="1"/>
</dbReference>
<dbReference type="CDD" id="cd00201">
    <property type="entry name" value="WW"/>
    <property type="match status" value="1"/>
</dbReference>
<dbReference type="GO" id="GO:0004674">
    <property type="term" value="F:protein serine/threonine kinase activity"/>
    <property type="evidence" value="ECO:0007669"/>
    <property type="project" value="UniProtKB-KW"/>
</dbReference>
<dbReference type="SUPFAM" id="SSF51045">
    <property type="entry name" value="WW domain"/>
    <property type="match status" value="1"/>
</dbReference>
<evidence type="ECO:0000256" key="2">
    <source>
        <dbReference type="ARBA" id="ARBA00022679"/>
    </source>
</evidence>
<feature type="domain" description="Protein kinase" evidence="6">
    <location>
        <begin position="286"/>
        <end position="468"/>
    </location>
</feature>
<dbReference type="GO" id="GO:0005524">
    <property type="term" value="F:ATP binding"/>
    <property type="evidence" value="ECO:0007669"/>
    <property type="project" value="UniProtKB-KW"/>
</dbReference>
<feature type="non-terminal residue" evidence="8">
    <location>
        <position position="468"/>
    </location>
</feature>
<evidence type="ECO:0000256" key="4">
    <source>
        <dbReference type="ARBA" id="ARBA00022777"/>
    </source>
</evidence>
<keyword evidence="1" id="KW-0723">Serine/threonine-protein kinase</keyword>
<dbReference type="Pfam" id="PF00397">
    <property type="entry name" value="WW"/>
    <property type="match status" value="1"/>
</dbReference>
<dbReference type="EMBL" id="CAJNNW010036139">
    <property type="protein sequence ID" value="CAE8732328.1"/>
    <property type="molecule type" value="Genomic_DNA"/>
</dbReference>
<dbReference type="PROSITE" id="PS00108">
    <property type="entry name" value="PROTEIN_KINASE_ST"/>
    <property type="match status" value="1"/>
</dbReference>
<dbReference type="SMART" id="SM00220">
    <property type="entry name" value="S_TKc"/>
    <property type="match status" value="1"/>
</dbReference>
<evidence type="ECO:0000256" key="1">
    <source>
        <dbReference type="ARBA" id="ARBA00022527"/>
    </source>
</evidence>
<sequence>IRRVRELGLEVPPNIEKGELKAIVEEAEKSQLAWTRFAASPGSSACASTMLLPSDKKVSVAELKARLRELGLEVPTNIVEKSELVALVEEAERQHSKASPSNSKAPHLKIELLAPWSQQESRSMPGRFYFVNQETGSRTWEPWFRQESRSSPGRFYFINALTGESTWEPPTRHWKEVTAETHSPSALKKIPQVTNEEFEPPEPCSVDYRDEAFSDSNRIIVATPAMKSTNSGPGLGTILSCSHGSQGVKSLSMAALVDDWEQSLSTMAGKSFPPVADCVIGSQLTWVKGPLIGRGSLGRVFKAADQQTGRILAVKEIPINTMDQRDEQFKQQLENEVSIMKDLRHPHIVAYLGHDYLDQCLYMYLEHMPGGTITQALHEFGPFEESLTAKYSRQILEGLDYLHTRDPPVIHRDIKGSNILIGDGSVVKLADFGCSKRTDETLTHTMRGSIPWMDGSRSARALPLRACS</sequence>
<evidence type="ECO:0000313" key="8">
    <source>
        <dbReference type="EMBL" id="CAE8732328.1"/>
    </source>
</evidence>
<protein>
    <recommendedName>
        <fullName evidence="10">Mitogen-activated protein kinase kinase kinase</fullName>
    </recommendedName>
</protein>
<evidence type="ECO:0000256" key="3">
    <source>
        <dbReference type="ARBA" id="ARBA00022741"/>
    </source>
</evidence>
<evidence type="ECO:0000259" key="6">
    <source>
        <dbReference type="PROSITE" id="PS50011"/>
    </source>
</evidence>
<accession>A0A813LHF0</accession>
<dbReference type="PROSITE" id="PS50020">
    <property type="entry name" value="WW_DOMAIN_2"/>
    <property type="match status" value="1"/>
</dbReference>
<evidence type="ECO:0000313" key="9">
    <source>
        <dbReference type="Proteomes" id="UP000626109"/>
    </source>
</evidence>
<evidence type="ECO:0000256" key="5">
    <source>
        <dbReference type="ARBA" id="ARBA00022840"/>
    </source>
</evidence>
<dbReference type="Gene3D" id="2.20.70.10">
    <property type="match status" value="1"/>
</dbReference>
<gene>
    <name evidence="8" type="ORF">PGLA2088_LOCUS46352</name>
</gene>
<proteinExistence type="predicted"/>
<reference evidence="8" key="1">
    <citation type="submission" date="2021-02" db="EMBL/GenBank/DDBJ databases">
        <authorList>
            <person name="Dougan E. K."/>
            <person name="Rhodes N."/>
            <person name="Thang M."/>
            <person name="Chan C."/>
        </authorList>
    </citation>
    <scope>NUCLEOTIDE SEQUENCE</scope>
</reference>
<dbReference type="PANTHER" id="PTHR11584">
    <property type="entry name" value="SERINE/THREONINE PROTEIN KINASE"/>
    <property type="match status" value="1"/>
</dbReference>
<dbReference type="InterPro" id="IPR001202">
    <property type="entry name" value="WW_dom"/>
</dbReference>